<evidence type="ECO:0000313" key="1">
    <source>
        <dbReference type="EMBL" id="MCK9812647.1"/>
    </source>
</evidence>
<comment type="caution">
    <text evidence="1">The sequence shown here is derived from an EMBL/GenBank/DDBJ whole genome shotgun (WGS) entry which is preliminary data.</text>
</comment>
<name>A0ABT0J9T2_9PSED</name>
<protein>
    <submittedName>
        <fullName evidence="1">Uncharacterized protein</fullName>
    </submittedName>
</protein>
<gene>
    <name evidence="1" type="ORF">M1B35_00420</name>
</gene>
<organism evidence="1 2">
    <name type="scientific">Pseudomonas morbosilactucae</name>
    <dbReference type="NCBI Taxonomy" id="2938197"/>
    <lineage>
        <taxon>Bacteria</taxon>
        <taxon>Pseudomonadati</taxon>
        <taxon>Pseudomonadota</taxon>
        <taxon>Gammaproteobacteria</taxon>
        <taxon>Pseudomonadales</taxon>
        <taxon>Pseudomonadaceae</taxon>
        <taxon>Pseudomonas</taxon>
    </lineage>
</organism>
<dbReference type="EMBL" id="JALQCX010000002">
    <property type="protein sequence ID" value="MCK9812647.1"/>
    <property type="molecule type" value="Genomic_DNA"/>
</dbReference>
<reference evidence="1 2" key="2">
    <citation type="journal article" date="2023" name="Plant Pathol.">
        <title>Dismantling and reorganizing Pseudomonas marginalis sensu#lato.</title>
        <authorList>
            <person name="Sawada H."/>
            <person name="Fujikawa T."/>
            <person name="Satou M."/>
        </authorList>
    </citation>
    <scope>NUCLEOTIDE SEQUENCE [LARGE SCALE GENOMIC DNA]</scope>
    <source>
        <strain evidence="1 2">MAFF 302046</strain>
    </source>
</reference>
<dbReference type="RefSeq" id="WP_268260886.1">
    <property type="nucleotide sequence ID" value="NZ_JALQCX010000002.1"/>
</dbReference>
<sequence length="117" mass="13450">MEKNFFLASNVSIQRGDQQYDLHNYFDLSGIAVDFFERSVILTLKSIESACADSLFKRLVITFLEVDYLDVSPGTLKGMVFEVAELGYKPADDFDHDWLVMESKSTKEDHFFYSVGR</sequence>
<dbReference type="Proteomes" id="UP001155163">
    <property type="component" value="Unassembled WGS sequence"/>
</dbReference>
<reference evidence="1 2" key="1">
    <citation type="journal article" date="2022" name="Int. J. Syst. Evol. Microbiol.">
        <title>Pseudomonas aegrilactucae sp. nov. and Pseudomonas morbosilactucae sp. nov., pathogens causing bacterial rot of lettuce in Japan.</title>
        <authorList>
            <person name="Sawada H."/>
            <person name="Fujikawa T."/>
            <person name="Satou M."/>
        </authorList>
    </citation>
    <scope>NUCLEOTIDE SEQUENCE [LARGE SCALE GENOMIC DNA]</scope>
    <source>
        <strain evidence="1 2">MAFF 302046</strain>
    </source>
</reference>
<keyword evidence="2" id="KW-1185">Reference proteome</keyword>
<evidence type="ECO:0000313" key="2">
    <source>
        <dbReference type="Proteomes" id="UP001155163"/>
    </source>
</evidence>
<proteinExistence type="predicted"/>
<accession>A0ABT0J9T2</accession>